<dbReference type="PANTHER" id="PTHR39337:SF1">
    <property type="entry name" value="BLR5642 PROTEIN"/>
    <property type="match status" value="1"/>
</dbReference>
<gene>
    <name evidence="1" type="ORF">Atep_30650</name>
</gene>
<dbReference type="Proteomes" id="UP000680679">
    <property type="component" value="Plasmid pAt1"/>
</dbReference>
<dbReference type="Pfam" id="PF04343">
    <property type="entry name" value="DUF488"/>
    <property type="match status" value="1"/>
</dbReference>
<accession>A0ABM7QQT7</accession>
<evidence type="ECO:0000313" key="2">
    <source>
        <dbReference type="Proteomes" id="UP000680679"/>
    </source>
</evidence>
<evidence type="ECO:0008006" key="3">
    <source>
        <dbReference type="Google" id="ProtNLM"/>
    </source>
</evidence>
<proteinExistence type="predicted"/>
<sequence length="202" mass="22884">MSSILYTLGHSDHTLEAFLALLQRHRITAIADVRSAPYSRRHPQFNREPLQAALREAGVAYVFLGRACGARSDDPAALRDGQVDYERLARTPRFRDGVTRIAQGAQRYRLALLCAERDPMTCHRTILISRSLVEQGLPVEHILYDGTLEPHAETLCRLRAHLGLEHPDLFHTDAELEALAYRQQGERLAYRPDELHDAESNP</sequence>
<keyword evidence="1" id="KW-0614">Plasmid</keyword>
<name>A0ABM7QQT7_9GAMM</name>
<geneLocation type="plasmid" evidence="1 2">
    <name>pAt1</name>
</geneLocation>
<keyword evidence="2" id="KW-1185">Reference proteome</keyword>
<evidence type="ECO:0000313" key="1">
    <source>
        <dbReference type="EMBL" id="BCU08388.1"/>
    </source>
</evidence>
<dbReference type="RefSeq" id="WP_236786880.1">
    <property type="nucleotide sequence ID" value="NZ_AP024564.1"/>
</dbReference>
<reference evidence="1 2" key="1">
    <citation type="submission" date="2021-04" db="EMBL/GenBank/DDBJ databases">
        <title>Complete genome sequencing of Allochromatium tepidum strain NZ.</title>
        <authorList>
            <person name="Tsukatani Y."/>
            <person name="Mori H."/>
        </authorList>
    </citation>
    <scope>NUCLEOTIDE SEQUENCE [LARGE SCALE GENOMIC DNA]</scope>
    <source>
        <strain evidence="1 2">NZ</strain>
        <plasmid evidence="1 2">pAt1</plasmid>
    </source>
</reference>
<protein>
    <recommendedName>
        <fullName evidence="3">DUF488 domain-containing protein</fullName>
    </recommendedName>
</protein>
<dbReference type="EMBL" id="AP024564">
    <property type="protein sequence ID" value="BCU08388.1"/>
    <property type="molecule type" value="Genomic_DNA"/>
</dbReference>
<dbReference type="PANTHER" id="PTHR39337">
    <property type="entry name" value="BLR5642 PROTEIN"/>
    <property type="match status" value="1"/>
</dbReference>
<organism evidence="1 2">
    <name type="scientific">Allochromatium tepidum</name>
    <dbReference type="NCBI Taxonomy" id="553982"/>
    <lineage>
        <taxon>Bacteria</taxon>
        <taxon>Pseudomonadati</taxon>
        <taxon>Pseudomonadota</taxon>
        <taxon>Gammaproteobacteria</taxon>
        <taxon>Chromatiales</taxon>
        <taxon>Chromatiaceae</taxon>
        <taxon>Allochromatium</taxon>
    </lineage>
</organism>
<dbReference type="InterPro" id="IPR007438">
    <property type="entry name" value="DUF488"/>
</dbReference>